<dbReference type="PANTHER" id="PTHR37815:SF3">
    <property type="entry name" value="UPF0397 PROTEIN SPR0429"/>
    <property type="match status" value="1"/>
</dbReference>
<proteinExistence type="inferred from homology"/>
<evidence type="ECO:0000256" key="4">
    <source>
        <dbReference type="ARBA" id="ARBA00023136"/>
    </source>
</evidence>
<evidence type="ECO:0000313" key="6">
    <source>
        <dbReference type="EMBL" id="QBF23642.1"/>
    </source>
</evidence>
<organism evidence="6 7">
    <name type="scientific">'Catharanthus roseus' aster yellows phytoplasma</name>
    <dbReference type="NCBI Taxonomy" id="1193712"/>
    <lineage>
        <taxon>Bacteria</taxon>
        <taxon>Bacillati</taxon>
        <taxon>Mycoplasmatota</taxon>
        <taxon>Mollicutes</taxon>
        <taxon>Acholeplasmatales</taxon>
        <taxon>Acholeplasmataceae</taxon>
        <taxon>Candidatus Phytoplasma</taxon>
        <taxon>16SrI (Aster yellows group)</taxon>
    </lineage>
</organism>
<dbReference type="HAMAP" id="MF_01572">
    <property type="entry name" value="UPF0397"/>
    <property type="match status" value="1"/>
</dbReference>
<evidence type="ECO:0000256" key="3">
    <source>
        <dbReference type="ARBA" id="ARBA00022989"/>
    </source>
</evidence>
<sequence>MSKDDSIKKTVTIGLSAAIFFVLSCFASIPVGFNVSIETSVAFLAFIAVAFGPAVGFYLGLIGHTIKDFILFGNVSWNWVLCSALIGFIYGLPHKIIDLKYQVFTKKKIVYFWLYQVACNFIIWGFFAPQSDLLIYGQPPKLVYLQSFLIVISNILAYSVVGIKLMSMYSCHYTKQATLIKINNS</sequence>
<accession>A0A4P6M8E7</accession>
<dbReference type="Proteomes" id="UP000289726">
    <property type="component" value="Chromosome"/>
</dbReference>
<dbReference type="Pfam" id="PF07155">
    <property type="entry name" value="ECF-ribofla_trS"/>
    <property type="match status" value="1"/>
</dbReference>
<keyword evidence="2 5" id="KW-0812">Transmembrane</keyword>
<dbReference type="AlphaFoldDB" id="A0A4P6M8E7"/>
<feature type="transmembrane region" description="Helical" evidence="5">
    <location>
        <begin position="147"/>
        <end position="166"/>
    </location>
</feature>
<keyword evidence="7" id="KW-1185">Reference proteome</keyword>
<dbReference type="Gene3D" id="1.10.1760.20">
    <property type="match status" value="1"/>
</dbReference>
<feature type="transmembrane region" description="Helical" evidence="5">
    <location>
        <begin position="110"/>
        <end position="127"/>
    </location>
</feature>
<dbReference type="PANTHER" id="PTHR37815">
    <property type="entry name" value="UPF0397 PROTEIN BC_2624-RELATED"/>
    <property type="match status" value="1"/>
</dbReference>
<reference evidence="6 7" key="1">
    <citation type="submission" date="2019-02" db="EMBL/GenBank/DDBJ databases">
        <title>Draft Genome Sequence of Maize Bushy Stunt-like Phytoplasma group 16SrI-B (Aster yellows) in South Africa.</title>
        <authorList>
            <person name="Coetzee B."/>
            <person name="Douglas-Smit N."/>
            <person name="Maree H.J."/>
            <person name="Burger J.T."/>
            <person name="Kruger K."/>
            <person name="Pietersen G."/>
        </authorList>
    </citation>
    <scope>NUCLEOTIDE SEQUENCE [LARGE SCALE GENOMIC DNA]</scope>
    <source>
        <strain evidence="6 7">De Villa</strain>
    </source>
</reference>
<keyword evidence="3 5" id="KW-1133">Transmembrane helix</keyword>
<comment type="subcellular location">
    <subcellularLocation>
        <location evidence="5">Cell membrane</location>
        <topology evidence="5">Multi-pass membrane protein</topology>
    </subcellularLocation>
</comment>
<evidence type="ECO:0000256" key="1">
    <source>
        <dbReference type="ARBA" id="ARBA00022475"/>
    </source>
</evidence>
<name>A0A4P6M8E7_9MOLU</name>
<dbReference type="RefSeq" id="WP_069028004.1">
    <property type="nucleotide sequence ID" value="NZ_CP035949.1"/>
</dbReference>
<feature type="transmembrane region" description="Helical" evidence="5">
    <location>
        <begin position="69"/>
        <end position="90"/>
    </location>
</feature>
<comment type="similarity">
    <text evidence="5">Belongs to the UPF0397 family.</text>
</comment>
<protein>
    <recommendedName>
        <fullName evidence="5">UPF0397 protein EXT02_00100</fullName>
    </recommendedName>
</protein>
<feature type="transmembrane region" description="Helical" evidence="5">
    <location>
        <begin position="40"/>
        <end position="63"/>
    </location>
</feature>
<dbReference type="InterPro" id="IPR009825">
    <property type="entry name" value="ECF_substrate-spec-like"/>
</dbReference>
<dbReference type="NCBIfam" id="NF010182">
    <property type="entry name" value="PRK13661.1"/>
    <property type="match status" value="1"/>
</dbReference>
<feature type="transmembrane region" description="Helical" evidence="5">
    <location>
        <begin position="12"/>
        <end position="33"/>
    </location>
</feature>
<keyword evidence="1 5" id="KW-1003">Cell membrane</keyword>
<dbReference type="GO" id="GO:0005886">
    <property type="term" value="C:plasma membrane"/>
    <property type="evidence" value="ECO:0007669"/>
    <property type="project" value="UniProtKB-SubCell"/>
</dbReference>
<gene>
    <name evidence="6" type="ORF">EXT02_00100</name>
</gene>
<evidence type="ECO:0000256" key="5">
    <source>
        <dbReference type="HAMAP-Rule" id="MF_01572"/>
    </source>
</evidence>
<dbReference type="PROSITE" id="PS51257">
    <property type="entry name" value="PROKAR_LIPOPROTEIN"/>
    <property type="match status" value="1"/>
</dbReference>
<evidence type="ECO:0000256" key="2">
    <source>
        <dbReference type="ARBA" id="ARBA00022692"/>
    </source>
</evidence>
<dbReference type="EMBL" id="CP035949">
    <property type="protein sequence ID" value="QBF23642.1"/>
    <property type="molecule type" value="Genomic_DNA"/>
</dbReference>
<dbReference type="InterPro" id="IPR022914">
    <property type="entry name" value="UPF0397"/>
</dbReference>
<evidence type="ECO:0000313" key="7">
    <source>
        <dbReference type="Proteomes" id="UP000289726"/>
    </source>
</evidence>
<keyword evidence="4 5" id="KW-0472">Membrane</keyword>